<dbReference type="InterPro" id="IPR029056">
    <property type="entry name" value="Ribokinase-like"/>
</dbReference>
<dbReference type="InterPro" id="IPR050306">
    <property type="entry name" value="PfkB_Carbo_kinase"/>
</dbReference>
<comment type="similarity">
    <text evidence="1">Belongs to the carbohydrate kinase PfkB family.</text>
</comment>
<evidence type="ECO:0000256" key="2">
    <source>
        <dbReference type="ARBA" id="ARBA00022679"/>
    </source>
</evidence>
<dbReference type="EMBL" id="CP006259">
    <property type="protein sequence ID" value="AGS67454.1"/>
    <property type="molecule type" value="Genomic_DNA"/>
</dbReference>
<evidence type="ECO:0000313" key="6">
    <source>
        <dbReference type="Proteomes" id="UP000015423"/>
    </source>
</evidence>
<protein>
    <submittedName>
        <fullName evidence="5">Sugar kinase</fullName>
    </submittedName>
</protein>
<gene>
    <name evidence="5" type="ORF">B446_03110</name>
</gene>
<dbReference type="PANTHER" id="PTHR43085:SF41">
    <property type="entry name" value="FRUCTOSELYSINE 6-KINASE"/>
    <property type="match status" value="1"/>
</dbReference>
<dbReference type="RefSeq" id="WP_020937938.1">
    <property type="nucleotide sequence ID" value="NC_021985.1"/>
</dbReference>
<dbReference type="PATRIC" id="fig|1214242.5.peg.641"/>
<accession>S5UWP8</accession>
<keyword evidence="6" id="KW-1185">Reference proteome</keyword>
<dbReference type="STRING" id="1214242.B446_03110"/>
<name>S5UWP8_STRC3</name>
<evidence type="ECO:0000256" key="3">
    <source>
        <dbReference type="ARBA" id="ARBA00022777"/>
    </source>
</evidence>
<feature type="domain" description="Carbohydrate kinase PfkB" evidence="4">
    <location>
        <begin position="21"/>
        <end position="269"/>
    </location>
</feature>
<organism evidence="5 6">
    <name type="scientific">Streptomyces collinus (strain DSM 40733 / Tue 365)</name>
    <dbReference type="NCBI Taxonomy" id="1214242"/>
    <lineage>
        <taxon>Bacteria</taxon>
        <taxon>Bacillati</taxon>
        <taxon>Actinomycetota</taxon>
        <taxon>Actinomycetes</taxon>
        <taxon>Kitasatosporales</taxon>
        <taxon>Streptomycetaceae</taxon>
        <taxon>Streptomyces</taxon>
    </lineage>
</organism>
<reference evidence="6" key="1">
    <citation type="submission" date="2012-10" db="EMBL/GenBank/DDBJ databases">
        <title>The complete genome sequence of Streptomyces collinus Tu 365.</title>
        <authorList>
            <person name="Ruckert C."/>
            <person name="Szczepanowski R."/>
            <person name="Goesmann A."/>
            <person name="Pross E.K."/>
            <person name="Musiol E.M."/>
            <person name="Blin K."/>
            <person name="Wohlleben W."/>
            <person name="Puhler A."/>
            <person name="Weber T."/>
            <person name="Kalinowski J."/>
        </authorList>
    </citation>
    <scope>NUCLEOTIDE SEQUENCE [LARGE SCALE GENOMIC DNA]</scope>
    <source>
        <strain evidence="6">DSM 40733 / Tue 365</strain>
    </source>
</reference>
<dbReference type="AlphaFoldDB" id="S5UWP8"/>
<dbReference type="SUPFAM" id="SSF53613">
    <property type="entry name" value="Ribokinase-like"/>
    <property type="match status" value="1"/>
</dbReference>
<dbReference type="PANTHER" id="PTHR43085">
    <property type="entry name" value="HEXOKINASE FAMILY MEMBER"/>
    <property type="match status" value="1"/>
</dbReference>
<dbReference type="GO" id="GO:0016301">
    <property type="term" value="F:kinase activity"/>
    <property type="evidence" value="ECO:0007669"/>
    <property type="project" value="UniProtKB-KW"/>
</dbReference>
<dbReference type="KEGG" id="sci:B446_03110"/>
<evidence type="ECO:0000256" key="1">
    <source>
        <dbReference type="ARBA" id="ARBA00010688"/>
    </source>
</evidence>
<dbReference type="Proteomes" id="UP000015423">
    <property type="component" value="Chromosome"/>
</dbReference>
<reference evidence="5 6" key="2">
    <citation type="journal article" date="2013" name="J. Biotechnol.">
        <title>Complete genome sequence of the kirromycin producer Streptomyces collinus Tu 365 consisting of a linear chromosome and two linear plasmids.</title>
        <authorList>
            <person name="Ruckert C."/>
            <person name="Szczepanowski R."/>
            <person name="Albersmeier A."/>
            <person name="Goesmann A."/>
            <person name="Iftime D."/>
            <person name="Musiol E.M."/>
            <person name="Blin K."/>
            <person name="Wohlleben W."/>
            <person name="Puhler A."/>
            <person name="Kalinowski J."/>
            <person name="Weber T."/>
        </authorList>
    </citation>
    <scope>NUCLEOTIDE SEQUENCE [LARGE SCALE GENOMIC DNA]</scope>
    <source>
        <strain evidence="6">DSM 40733 / Tue 365</strain>
    </source>
</reference>
<dbReference type="Gene3D" id="3.40.1190.20">
    <property type="match status" value="1"/>
</dbReference>
<dbReference type="eggNOG" id="COG0524">
    <property type="taxonomic scope" value="Bacteria"/>
</dbReference>
<dbReference type="Pfam" id="PF00294">
    <property type="entry name" value="PfkB"/>
    <property type="match status" value="1"/>
</dbReference>
<evidence type="ECO:0000313" key="5">
    <source>
        <dbReference type="EMBL" id="AGS67454.1"/>
    </source>
</evidence>
<sequence>MNILGFGDNVVDRFVDRGIDYPGGNCVNVAVYARRLGADTAYLGVFGDDDLGAFLRTAVAAEGVAVERSVVRHGESGVSTLHVRGGDRVFLDYNGGGVTVREPLVLDGDLLAYAASFSLVHSSVYSRTESELPKLAAAGPLVSFDLSDDEEFRTPAYLDRVCPHLDLALLSCSDLDEAATRRLLEAVAARGAGMVLATRGLAGAAVYDGRTLVTAPAHTADAGSMADTMGCGDAFLAGFTVSLLQDGWSRGNPPAAAALERALRHGARSAHDQCFVEAAFGRGRPTTTAGPTAA</sequence>
<dbReference type="HOGENOM" id="CLU_027634_13_0_11"/>
<proteinExistence type="inferred from homology"/>
<keyword evidence="3 5" id="KW-0418">Kinase</keyword>
<keyword evidence="2" id="KW-0808">Transferase</keyword>
<evidence type="ECO:0000259" key="4">
    <source>
        <dbReference type="Pfam" id="PF00294"/>
    </source>
</evidence>
<dbReference type="InterPro" id="IPR011611">
    <property type="entry name" value="PfkB_dom"/>
</dbReference>